<organism evidence="1 2">
    <name type="scientific">Hydrogenimonas cancrithermarum</name>
    <dbReference type="NCBI Taxonomy" id="2993563"/>
    <lineage>
        <taxon>Bacteria</taxon>
        <taxon>Pseudomonadati</taxon>
        <taxon>Campylobacterota</taxon>
        <taxon>Epsilonproteobacteria</taxon>
        <taxon>Campylobacterales</taxon>
        <taxon>Hydrogenimonadaceae</taxon>
        <taxon>Hydrogenimonas</taxon>
    </lineage>
</organism>
<dbReference type="Pfam" id="PF04493">
    <property type="entry name" value="Endonuclease_5"/>
    <property type="match status" value="1"/>
</dbReference>
<evidence type="ECO:0000313" key="2">
    <source>
        <dbReference type="Proteomes" id="UP001321445"/>
    </source>
</evidence>
<dbReference type="InterPro" id="IPR007581">
    <property type="entry name" value="Endonuclease-V"/>
</dbReference>
<dbReference type="Proteomes" id="UP001321445">
    <property type="component" value="Chromosome"/>
</dbReference>
<sequence>MIFALDVCYRGGEAFSAAVGFSSFEARSPRIEYTDRSDIACNYIPGEFYRRELPAVVHLIERYRLEPELLIVDGYVTLDENGRAGFGYALYEYFEQRVPVIGVAKSRFGKISSLHELYRGGSRRPLYITAAGIEIEEAKEAIGKMHGPYRIPDILRYVDRLSRYECGEGKSLPPEKGGNQVT</sequence>
<protein>
    <submittedName>
        <fullName evidence="1">Endonuclease V</fullName>
    </submittedName>
</protein>
<name>A0ABN6WT64_9BACT</name>
<proteinExistence type="predicted"/>
<keyword evidence="1" id="KW-0378">Hydrolase</keyword>
<dbReference type="RefSeq" id="WP_286337477.1">
    <property type="nucleotide sequence ID" value="NZ_AP027370.1"/>
</dbReference>
<accession>A0ABN6WT64</accession>
<dbReference type="EMBL" id="AP027370">
    <property type="protein sequence ID" value="BDY12276.1"/>
    <property type="molecule type" value="Genomic_DNA"/>
</dbReference>
<gene>
    <name evidence="1" type="ORF">HCR_05880</name>
</gene>
<keyword evidence="1" id="KW-0540">Nuclease</keyword>
<keyword evidence="2" id="KW-1185">Reference proteome</keyword>
<evidence type="ECO:0000313" key="1">
    <source>
        <dbReference type="EMBL" id="BDY12276.1"/>
    </source>
</evidence>
<dbReference type="GO" id="GO:0004519">
    <property type="term" value="F:endonuclease activity"/>
    <property type="evidence" value="ECO:0007669"/>
    <property type="project" value="UniProtKB-KW"/>
</dbReference>
<keyword evidence="1" id="KW-0255">Endonuclease</keyword>
<dbReference type="Gene3D" id="3.30.2170.10">
    <property type="entry name" value="archaeoglobus fulgidus dsm 4304 superfamily"/>
    <property type="match status" value="1"/>
</dbReference>
<reference evidence="1 2" key="1">
    <citation type="submission" date="2023-03" db="EMBL/GenBank/DDBJ databases">
        <title>Description of Hydrogenimonas sp. ISO32.</title>
        <authorList>
            <person name="Mino S."/>
            <person name="Fukazawa S."/>
            <person name="Sawabe T."/>
        </authorList>
    </citation>
    <scope>NUCLEOTIDE SEQUENCE [LARGE SCALE GENOMIC DNA]</scope>
    <source>
        <strain evidence="1 2">ISO32</strain>
    </source>
</reference>